<feature type="region of interest" description="Disordered" evidence="2">
    <location>
        <begin position="60"/>
        <end position="139"/>
    </location>
</feature>
<dbReference type="InterPro" id="IPR006868">
    <property type="entry name" value="DUF630"/>
</dbReference>
<keyword evidence="6" id="KW-1185">Reference proteome</keyword>
<dbReference type="InterPro" id="IPR006867">
    <property type="entry name" value="DUF632"/>
</dbReference>
<dbReference type="PANTHER" id="PTHR21450:SF23">
    <property type="entry name" value="PROTEIN ALTERED PHOSPHATE STARVATION RESPONSE 1"/>
    <property type="match status" value="1"/>
</dbReference>
<dbReference type="Pfam" id="PF04782">
    <property type="entry name" value="DUF632"/>
    <property type="match status" value="1"/>
</dbReference>
<dbReference type="EMBL" id="JAMRDG010000002">
    <property type="protein sequence ID" value="KAJ3690777.1"/>
    <property type="molecule type" value="Genomic_DNA"/>
</dbReference>
<name>A0AAD5ZCA6_9POAL</name>
<evidence type="ECO:0000256" key="2">
    <source>
        <dbReference type="SAM" id="MobiDB-lite"/>
    </source>
</evidence>
<proteinExistence type="predicted"/>
<sequence length="617" mass="68706">MGACNSRLDRKEAVSRCKGRRRYTKQLVQARRDFATAHSLYMRALRCTGSALLQFASAESNSTPLPVPPSPPPPPPPPISPSPVPPSPSPPPLSPLTSKWTSSVSNSPILPPPPPPMAAGSGWDFWDPFMPNSSRSNTDGEWEEEECINAGTATVHAAAVLPPPVVRRYEKDPTRELAMVVVPRGKKDISEIVKELDEYFLKAAEAGNRVSGILEAPNCDFVISNQGVTGKMLGYGKNLNPMGFMWGSNSNSNLKPDVFTRYSNGGGTLGISHASTVEKLYAWEKKLYLEVKSYEKVKEEHEKKVEALRKQEVKGGDYLKIEKNKLEIERLESKMLVGAQAIETTTSEIISLREAELFPQLLDLLTGLTSMWRGMYECHQVQTHIVQHLQHLNLPKTDPNPNPTSNPLCEATLQLELEADRWFTAFSSLIKSQRDYIYSLTGWLRLSLFGSHQQNHHLHEPLSEIYSLCEEWQLAIDRIPDKVASEGIKSFLMMVRAVVAQQSEEIKQKKRADAAFREFEKKSDELRSAEARHGPLSERRAKVDGLKAKAEEERSKYEKSVGVTRAVTLNNFQTALPNVFQAMTGFSGICVQAFEAVYSRLSSGSGDCVLDGKRLLT</sequence>
<dbReference type="Proteomes" id="UP001210211">
    <property type="component" value="Unassembled WGS sequence"/>
</dbReference>
<organism evidence="5 6">
    <name type="scientific">Rhynchospora tenuis</name>
    <dbReference type="NCBI Taxonomy" id="198213"/>
    <lineage>
        <taxon>Eukaryota</taxon>
        <taxon>Viridiplantae</taxon>
        <taxon>Streptophyta</taxon>
        <taxon>Embryophyta</taxon>
        <taxon>Tracheophyta</taxon>
        <taxon>Spermatophyta</taxon>
        <taxon>Magnoliopsida</taxon>
        <taxon>Liliopsida</taxon>
        <taxon>Poales</taxon>
        <taxon>Cyperaceae</taxon>
        <taxon>Cyperoideae</taxon>
        <taxon>Rhynchosporeae</taxon>
        <taxon>Rhynchospora</taxon>
    </lineage>
</organism>
<dbReference type="InterPro" id="IPR027267">
    <property type="entry name" value="AH/BAR_dom_sf"/>
</dbReference>
<gene>
    <name evidence="5" type="ORF">LUZ61_019941</name>
</gene>
<feature type="coiled-coil region" evidence="1">
    <location>
        <begin position="284"/>
        <end position="314"/>
    </location>
</feature>
<keyword evidence="1" id="KW-0175">Coiled coil</keyword>
<dbReference type="AlphaFoldDB" id="A0AAD5ZCA6"/>
<evidence type="ECO:0000256" key="1">
    <source>
        <dbReference type="SAM" id="Coils"/>
    </source>
</evidence>
<feature type="domain" description="DUF632" evidence="3">
    <location>
        <begin position="190"/>
        <end position="496"/>
    </location>
</feature>
<reference evidence="5 6" key="1">
    <citation type="journal article" date="2022" name="Cell">
        <title>Repeat-based holocentromeres influence genome architecture and karyotype evolution.</title>
        <authorList>
            <person name="Hofstatter P.G."/>
            <person name="Thangavel G."/>
            <person name="Lux T."/>
            <person name="Neumann P."/>
            <person name="Vondrak T."/>
            <person name="Novak P."/>
            <person name="Zhang M."/>
            <person name="Costa L."/>
            <person name="Castellani M."/>
            <person name="Scott A."/>
            <person name="Toegelov H."/>
            <person name="Fuchs J."/>
            <person name="Mata-Sucre Y."/>
            <person name="Dias Y."/>
            <person name="Vanzela A.L.L."/>
            <person name="Huettel B."/>
            <person name="Almeida C.C.S."/>
            <person name="Simkova H."/>
            <person name="Souza G."/>
            <person name="Pedrosa-Harand A."/>
            <person name="Macas J."/>
            <person name="Mayer K.F.X."/>
            <person name="Houben A."/>
            <person name="Marques A."/>
        </authorList>
    </citation>
    <scope>NUCLEOTIDE SEQUENCE [LARGE SCALE GENOMIC DNA]</scope>
    <source>
        <strain evidence="5">RhyTen1mFocal</strain>
    </source>
</reference>
<dbReference type="Gene3D" id="1.20.1270.60">
    <property type="entry name" value="Arfaptin homology (AH) domain/BAR domain"/>
    <property type="match status" value="1"/>
</dbReference>
<evidence type="ECO:0000313" key="5">
    <source>
        <dbReference type="EMBL" id="KAJ3690777.1"/>
    </source>
</evidence>
<feature type="compositionally biased region" description="Pro residues" evidence="2">
    <location>
        <begin position="65"/>
        <end position="94"/>
    </location>
</feature>
<evidence type="ECO:0000259" key="3">
    <source>
        <dbReference type="Pfam" id="PF04782"/>
    </source>
</evidence>
<evidence type="ECO:0000313" key="6">
    <source>
        <dbReference type="Proteomes" id="UP001210211"/>
    </source>
</evidence>
<evidence type="ECO:0000259" key="4">
    <source>
        <dbReference type="Pfam" id="PF04783"/>
    </source>
</evidence>
<feature type="compositionally biased region" description="Polar residues" evidence="2">
    <location>
        <begin position="99"/>
        <end position="108"/>
    </location>
</feature>
<feature type="domain" description="DUF630" evidence="4">
    <location>
        <begin position="1"/>
        <end position="59"/>
    </location>
</feature>
<dbReference type="SUPFAM" id="SSF101447">
    <property type="entry name" value="Formin homology 2 domain (FH2 domain)"/>
    <property type="match status" value="1"/>
</dbReference>
<evidence type="ECO:0008006" key="7">
    <source>
        <dbReference type="Google" id="ProtNLM"/>
    </source>
</evidence>
<protein>
    <recommendedName>
        <fullName evidence="7">DUF632 domain-containing protein</fullName>
    </recommendedName>
</protein>
<dbReference type="PANTHER" id="PTHR21450">
    <property type="entry name" value="PROTEIN ALTERED PHOSPHATE STARVATION RESPONSE 1"/>
    <property type="match status" value="1"/>
</dbReference>
<dbReference type="Pfam" id="PF04783">
    <property type="entry name" value="DUF630"/>
    <property type="match status" value="1"/>
</dbReference>
<comment type="caution">
    <text evidence="5">The sequence shown here is derived from an EMBL/GenBank/DDBJ whole genome shotgun (WGS) entry which is preliminary data.</text>
</comment>
<accession>A0AAD5ZCA6</accession>